<evidence type="ECO:0000313" key="5">
    <source>
        <dbReference type="Proteomes" id="UP000027222"/>
    </source>
</evidence>
<dbReference type="Proteomes" id="UP000027222">
    <property type="component" value="Unassembled WGS sequence"/>
</dbReference>
<dbReference type="CDD" id="cd03443">
    <property type="entry name" value="PaaI_thioesterase"/>
    <property type="match status" value="1"/>
</dbReference>
<dbReference type="InterPro" id="IPR006683">
    <property type="entry name" value="Thioestr_dom"/>
</dbReference>
<sequence length="185" mass="20148">MTEEFDVSQVAGNAPEEIKRSLGNAKAYFASFRKPGQRQLNMFGKAIQERLKVTELSIVKKAEEPNKVEGRAVLELDVAEDMVNGGGNMHGGCSAFLIDMASSFALTLMNISETGKVLPSVSQALNIVYHSPAAIGDKLRLVNTTMTVGKRIESVRTEIWNDTHHRLVASGIHIKMMPSPPKAAL</sequence>
<name>A0A067TM84_GALM3</name>
<gene>
    <name evidence="4" type="ORF">GALMADRAFT_237049</name>
</gene>
<dbReference type="EMBL" id="KL142368">
    <property type="protein sequence ID" value="KDR84291.1"/>
    <property type="molecule type" value="Genomic_DNA"/>
</dbReference>
<feature type="domain" description="Thioesterase" evidence="3">
    <location>
        <begin position="86"/>
        <end position="165"/>
    </location>
</feature>
<dbReference type="NCBIfam" id="TIGR00369">
    <property type="entry name" value="unchar_dom_1"/>
    <property type="match status" value="1"/>
</dbReference>
<dbReference type="PANTHER" id="PTHR21660">
    <property type="entry name" value="THIOESTERASE SUPERFAMILY MEMBER-RELATED"/>
    <property type="match status" value="1"/>
</dbReference>
<evidence type="ECO:0000313" key="4">
    <source>
        <dbReference type="EMBL" id="KDR84291.1"/>
    </source>
</evidence>
<dbReference type="Gene3D" id="3.10.129.10">
    <property type="entry name" value="Hotdog Thioesterase"/>
    <property type="match status" value="1"/>
</dbReference>
<dbReference type="InterPro" id="IPR003736">
    <property type="entry name" value="PAAI_dom"/>
</dbReference>
<comment type="similarity">
    <text evidence="1">Belongs to the thioesterase PaaI family.</text>
</comment>
<proteinExistence type="inferred from homology"/>
<keyword evidence="5" id="KW-1185">Reference proteome</keyword>
<evidence type="ECO:0000259" key="3">
    <source>
        <dbReference type="Pfam" id="PF03061"/>
    </source>
</evidence>
<keyword evidence="2" id="KW-0378">Hydrolase</keyword>
<protein>
    <recommendedName>
        <fullName evidence="3">Thioesterase domain-containing protein</fullName>
    </recommendedName>
</protein>
<evidence type="ECO:0000256" key="2">
    <source>
        <dbReference type="ARBA" id="ARBA00022801"/>
    </source>
</evidence>
<dbReference type="STRING" id="685588.A0A067TM84"/>
<accession>A0A067TM84</accession>
<evidence type="ECO:0000256" key="1">
    <source>
        <dbReference type="ARBA" id="ARBA00008324"/>
    </source>
</evidence>
<organism evidence="4 5">
    <name type="scientific">Galerina marginata (strain CBS 339.88)</name>
    <dbReference type="NCBI Taxonomy" id="685588"/>
    <lineage>
        <taxon>Eukaryota</taxon>
        <taxon>Fungi</taxon>
        <taxon>Dikarya</taxon>
        <taxon>Basidiomycota</taxon>
        <taxon>Agaricomycotina</taxon>
        <taxon>Agaricomycetes</taxon>
        <taxon>Agaricomycetidae</taxon>
        <taxon>Agaricales</taxon>
        <taxon>Agaricineae</taxon>
        <taxon>Strophariaceae</taxon>
        <taxon>Galerina</taxon>
    </lineage>
</organism>
<dbReference type="InterPro" id="IPR029069">
    <property type="entry name" value="HotDog_dom_sf"/>
</dbReference>
<dbReference type="SUPFAM" id="SSF54637">
    <property type="entry name" value="Thioesterase/thiol ester dehydrase-isomerase"/>
    <property type="match status" value="1"/>
</dbReference>
<reference evidence="5" key="1">
    <citation type="journal article" date="2014" name="Proc. Natl. Acad. Sci. U.S.A.">
        <title>Extensive sampling of basidiomycete genomes demonstrates inadequacy of the white-rot/brown-rot paradigm for wood decay fungi.</title>
        <authorList>
            <person name="Riley R."/>
            <person name="Salamov A.A."/>
            <person name="Brown D.W."/>
            <person name="Nagy L.G."/>
            <person name="Floudas D."/>
            <person name="Held B.W."/>
            <person name="Levasseur A."/>
            <person name="Lombard V."/>
            <person name="Morin E."/>
            <person name="Otillar R."/>
            <person name="Lindquist E.A."/>
            <person name="Sun H."/>
            <person name="LaButti K.M."/>
            <person name="Schmutz J."/>
            <person name="Jabbour D."/>
            <person name="Luo H."/>
            <person name="Baker S.E."/>
            <person name="Pisabarro A.G."/>
            <person name="Walton J.D."/>
            <person name="Blanchette R.A."/>
            <person name="Henrissat B."/>
            <person name="Martin F."/>
            <person name="Cullen D."/>
            <person name="Hibbett D.S."/>
            <person name="Grigoriev I.V."/>
        </authorList>
    </citation>
    <scope>NUCLEOTIDE SEQUENCE [LARGE SCALE GENOMIC DNA]</scope>
    <source>
        <strain evidence="5">CBS 339.88</strain>
    </source>
</reference>
<dbReference type="HOGENOM" id="CLU_085799_2_0_1"/>
<dbReference type="InterPro" id="IPR039298">
    <property type="entry name" value="ACOT13"/>
</dbReference>
<dbReference type="AlphaFoldDB" id="A0A067TM84"/>
<dbReference type="Pfam" id="PF03061">
    <property type="entry name" value="4HBT"/>
    <property type="match status" value="1"/>
</dbReference>
<dbReference type="GO" id="GO:0047617">
    <property type="term" value="F:fatty acyl-CoA hydrolase activity"/>
    <property type="evidence" value="ECO:0007669"/>
    <property type="project" value="InterPro"/>
</dbReference>
<dbReference type="PANTHER" id="PTHR21660:SF1">
    <property type="entry name" value="ACYL-COENZYME A THIOESTERASE 13"/>
    <property type="match status" value="1"/>
</dbReference>
<dbReference type="OrthoDB" id="2831072at2759"/>